<comment type="caution">
    <text evidence="2">The sequence shown here is derived from an EMBL/GenBank/DDBJ whole genome shotgun (WGS) entry which is preliminary data.</text>
</comment>
<feature type="signal peptide" evidence="1">
    <location>
        <begin position="1"/>
        <end position="23"/>
    </location>
</feature>
<gene>
    <name evidence="2" type="ORF">KCG35_06205</name>
</gene>
<dbReference type="Pfam" id="PF10973">
    <property type="entry name" value="DUF2799"/>
    <property type="match status" value="1"/>
</dbReference>
<dbReference type="EMBL" id="JAGSOY010000009">
    <property type="protein sequence ID" value="MBU2710643.1"/>
    <property type="molecule type" value="Genomic_DNA"/>
</dbReference>
<evidence type="ECO:0000313" key="3">
    <source>
        <dbReference type="Proteomes" id="UP000690515"/>
    </source>
</evidence>
<keyword evidence="1" id="KW-0732">Signal</keyword>
<feature type="chain" id="PRO_5046622201" evidence="1">
    <location>
        <begin position="24"/>
        <end position="207"/>
    </location>
</feature>
<evidence type="ECO:0000256" key="1">
    <source>
        <dbReference type="SAM" id="SignalP"/>
    </source>
</evidence>
<dbReference type="InterPro" id="IPR021242">
    <property type="entry name" value="DUF2799"/>
</dbReference>
<accession>A0ABS5ZA64</accession>
<dbReference type="RefSeq" id="WP_215818810.1">
    <property type="nucleotide sequence ID" value="NZ_JAGSOY010000009.1"/>
</dbReference>
<reference evidence="2 3" key="1">
    <citation type="submission" date="2021-04" db="EMBL/GenBank/DDBJ databases">
        <authorList>
            <person name="Pira H."/>
            <person name="Risdian C."/>
            <person name="Wink J."/>
        </authorList>
    </citation>
    <scope>NUCLEOTIDE SEQUENCE [LARGE SCALE GENOMIC DNA]</scope>
    <source>
        <strain evidence="2 3">WH53</strain>
    </source>
</reference>
<sequence>MRSNLYSFAFALLLLLVNGCSVMTESECRMADWHTVGFEDGTQGYLSSRIGAYRKDCSDYGVVPDLQAYQAGYQLGLQHYCTVSRGYAVGEQGKQYQGVCPALSEKRFLSGYQRGYNVYQARQRWYAIKQRLSTLRQDLSSLRTELRSKERELIDEGNHAQKRSELVDSMSRLRSRAFHIRSELFRLQSDERWAKEEYEIIRLRNSR</sequence>
<proteinExistence type="predicted"/>
<keyword evidence="3" id="KW-1185">Reference proteome</keyword>
<evidence type="ECO:0000313" key="2">
    <source>
        <dbReference type="EMBL" id="MBU2710643.1"/>
    </source>
</evidence>
<dbReference type="Proteomes" id="UP000690515">
    <property type="component" value="Unassembled WGS sequence"/>
</dbReference>
<protein>
    <submittedName>
        <fullName evidence="2">DUF2799 domain-containing protein</fullName>
    </submittedName>
</protein>
<name>A0ABS5ZA64_9GAMM</name>
<organism evidence="2 3">
    <name type="scientific">Zooshikella harenae</name>
    <dbReference type="NCBI Taxonomy" id="2827238"/>
    <lineage>
        <taxon>Bacteria</taxon>
        <taxon>Pseudomonadati</taxon>
        <taxon>Pseudomonadota</taxon>
        <taxon>Gammaproteobacteria</taxon>
        <taxon>Oceanospirillales</taxon>
        <taxon>Zooshikellaceae</taxon>
        <taxon>Zooshikella</taxon>
    </lineage>
</organism>